<reference evidence="2" key="1">
    <citation type="journal article" date="2011" name="PLoS Genet.">
        <title>Genomic analysis of the necrotrophic fungal pathogens Sclerotinia sclerotiorum and Botrytis cinerea.</title>
        <authorList>
            <person name="Amselem J."/>
            <person name="Cuomo C.A."/>
            <person name="van Kan J.A."/>
            <person name="Viaud M."/>
            <person name="Benito E.P."/>
            <person name="Couloux A."/>
            <person name="Coutinho P.M."/>
            <person name="de Vries R.P."/>
            <person name="Dyer P.S."/>
            <person name="Fillinger S."/>
            <person name="Fournier E."/>
            <person name="Gout L."/>
            <person name="Hahn M."/>
            <person name="Kohn L."/>
            <person name="Lapalu N."/>
            <person name="Plummer K.M."/>
            <person name="Pradier J.M."/>
            <person name="Quevillon E."/>
            <person name="Sharon A."/>
            <person name="Simon A."/>
            <person name="ten Have A."/>
            <person name="Tudzynski B."/>
            <person name="Tudzynski P."/>
            <person name="Wincker P."/>
            <person name="Andrew M."/>
            <person name="Anthouard V."/>
            <person name="Beever R.E."/>
            <person name="Beffa R."/>
            <person name="Benoit I."/>
            <person name="Bouzid O."/>
            <person name="Brault B."/>
            <person name="Chen Z."/>
            <person name="Choquer M."/>
            <person name="Collemare J."/>
            <person name="Cotton P."/>
            <person name="Danchin E.G."/>
            <person name="Da Silva C."/>
            <person name="Gautier A."/>
            <person name="Giraud C."/>
            <person name="Giraud T."/>
            <person name="Gonzalez C."/>
            <person name="Grossetete S."/>
            <person name="Guldener U."/>
            <person name="Henrissat B."/>
            <person name="Howlett B.J."/>
            <person name="Kodira C."/>
            <person name="Kretschmer M."/>
            <person name="Lappartient A."/>
            <person name="Leroch M."/>
            <person name="Levis C."/>
            <person name="Mauceli E."/>
            <person name="Neuveglise C."/>
            <person name="Oeser B."/>
            <person name="Pearson M."/>
            <person name="Poulain J."/>
            <person name="Poussereau N."/>
            <person name="Quesneville H."/>
            <person name="Rascle C."/>
            <person name="Schumacher J."/>
            <person name="Segurens B."/>
            <person name="Sexton A."/>
            <person name="Silva E."/>
            <person name="Sirven C."/>
            <person name="Soanes D.M."/>
            <person name="Talbot N.J."/>
            <person name="Templeton M."/>
            <person name="Yandava C."/>
            <person name="Yarden O."/>
            <person name="Zeng Q."/>
            <person name="Rollins J.A."/>
            <person name="Lebrun M.H."/>
            <person name="Dickman M."/>
        </authorList>
    </citation>
    <scope>NUCLEOTIDE SEQUENCE [LARGE SCALE GENOMIC DNA]</scope>
    <source>
        <strain evidence="2">T4</strain>
    </source>
</reference>
<evidence type="ECO:0000313" key="2">
    <source>
        <dbReference type="Proteomes" id="UP000008177"/>
    </source>
</evidence>
<protein>
    <submittedName>
        <fullName evidence="1">Uncharacterized protein</fullName>
    </submittedName>
</protein>
<evidence type="ECO:0000313" key="1">
    <source>
        <dbReference type="EMBL" id="CCD56625.1"/>
    </source>
</evidence>
<dbReference type="Proteomes" id="UP000008177">
    <property type="component" value="Unplaced contigs"/>
</dbReference>
<dbReference type="InParanoid" id="G2YYC7"/>
<dbReference type="AlphaFoldDB" id="G2YYC7"/>
<gene>
    <name evidence="1" type="ORF">BofuT4_uP144330.1</name>
</gene>
<name>G2YYC7_BOTF4</name>
<sequence>MEVESWLNPLHGSRDIGKIGRTVRNLFKPIYGRQGLLGSELDLQRGFLWYLQSIGRN</sequence>
<dbReference type="EMBL" id="FQ790361">
    <property type="protein sequence ID" value="CCD56625.1"/>
    <property type="molecule type" value="Genomic_DNA"/>
</dbReference>
<dbReference type="HOGENOM" id="CLU_2996337_0_0_1"/>
<proteinExistence type="predicted"/>
<organism evidence="1 2">
    <name type="scientific">Botryotinia fuckeliana (strain T4)</name>
    <name type="common">Noble rot fungus</name>
    <name type="synonym">Botrytis cinerea</name>
    <dbReference type="NCBI Taxonomy" id="999810"/>
    <lineage>
        <taxon>Eukaryota</taxon>
        <taxon>Fungi</taxon>
        <taxon>Dikarya</taxon>
        <taxon>Ascomycota</taxon>
        <taxon>Pezizomycotina</taxon>
        <taxon>Leotiomycetes</taxon>
        <taxon>Helotiales</taxon>
        <taxon>Sclerotiniaceae</taxon>
        <taxon>Botrytis</taxon>
    </lineage>
</organism>
<accession>G2YYC7</accession>